<proteinExistence type="predicted"/>
<organism evidence="2">
    <name type="scientific">Arundo donax</name>
    <name type="common">Giant reed</name>
    <name type="synonym">Donax arundinaceus</name>
    <dbReference type="NCBI Taxonomy" id="35708"/>
    <lineage>
        <taxon>Eukaryota</taxon>
        <taxon>Viridiplantae</taxon>
        <taxon>Streptophyta</taxon>
        <taxon>Embryophyta</taxon>
        <taxon>Tracheophyta</taxon>
        <taxon>Spermatophyta</taxon>
        <taxon>Magnoliopsida</taxon>
        <taxon>Liliopsida</taxon>
        <taxon>Poales</taxon>
        <taxon>Poaceae</taxon>
        <taxon>PACMAD clade</taxon>
        <taxon>Arundinoideae</taxon>
        <taxon>Arundineae</taxon>
        <taxon>Arundo</taxon>
    </lineage>
</organism>
<reference evidence="2" key="2">
    <citation type="journal article" date="2015" name="Data Brief">
        <title>Shoot transcriptome of the giant reed, Arundo donax.</title>
        <authorList>
            <person name="Barrero R.A."/>
            <person name="Guerrero F.D."/>
            <person name="Moolhuijzen P."/>
            <person name="Goolsby J.A."/>
            <person name="Tidwell J."/>
            <person name="Bellgard S.E."/>
            <person name="Bellgard M.I."/>
        </authorList>
    </citation>
    <scope>NUCLEOTIDE SEQUENCE</scope>
    <source>
        <tissue evidence="2">Shoot tissue taken approximately 20 cm above the soil surface</tissue>
    </source>
</reference>
<dbReference type="AlphaFoldDB" id="A0A0A9C2F8"/>
<feature type="region of interest" description="Disordered" evidence="1">
    <location>
        <begin position="1"/>
        <end position="82"/>
    </location>
</feature>
<evidence type="ECO:0000256" key="1">
    <source>
        <dbReference type="SAM" id="MobiDB-lite"/>
    </source>
</evidence>
<sequence>MFTPKEKGNRGHHPTELAGGEAMNSAPAARRPDKHTRARVERGRSAFDQHLPPQSSPTSRPCIVPQRRAGPTSTHATGSMES</sequence>
<reference evidence="2" key="1">
    <citation type="submission" date="2014-09" db="EMBL/GenBank/DDBJ databases">
        <authorList>
            <person name="Magalhaes I.L.F."/>
            <person name="Oliveira U."/>
            <person name="Santos F.R."/>
            <person name="Vidigal T.H.D.A."/>
            <person name="Brescovit A.D."/>
            <person name="Santos A.J."/>
        </authorList>
    </citation>
    <scope>NUCLEOTIDE SEQUENCE</scope>
    <source>
        <tissue evidence="2">Shoot tissue taken approximately 20 cm above the soil surface</tissue>
    </source>
</reference>
<feature type="compositionally biased region" description="Polar residues" evidence="1">
    <location>
        <begin position="71"/>
        <end position="82"/>
    </location>
</feature>
<name>A0A0A9C2F8_ARUDO</name>
<accession>A0A0A9C2F8</accession>
<dbReference type="EMBL" id="GBRH01230330">
    <property type="protein sequence ID" value="JAD67565.1"/>
    <property type="molecule type" value="Transcribed_RNA"/>
</dbReference>
<feature type="compositionally biased region" description="Basic and acidic residues" evidence="1">
    <location>
        <begin position="38"/>
        <end position="47"/>
    </location>
</feature>
<feature type="compositionally biased region" description="Basic and acidic residues" evidence="1">
    <location>
        <begin position="1"/>
        <end position="15"/>
    </location>
</feature>
<evidence type="ECO:0000313" key="2">
    <source>
        <dbReference type="EMBL" id="JAD67565.1"/>
    </source>
</evidence>
<protein>
    <submittedName>
        <fullName evidence="2">Uncharacterized protein</fullName>
    </submittedName>
</protein>